<dbReference type="Gene3D" id="2.40.10.270">
    <property type="entry name" value="Bacteriophage SPP1 head-tail adaptor protein"/>
    <property type="match status" value="1"/>
</dbReference>
<protein>
    <submittedName>
        <fullName evidence="1">Phage head closure protein</fullName>
    </submittedName>
</protein>
<keyword evidence="2" id="KW-1185">Reference proteome</keyword>
<proteinExistence type="predicted"/>
<dbReference type="Proteomes" id="UP000631694">
    <property type="component" value="Unassembled WGS sequence"/>
</dbReference>
<accession>A0A931MXI6</accession>
<evidence type="ECO:0000313" key="2">
    <source>
        <dbReference type="Proteomes" id="UP000631694"/>
    </source>
</evidence>
<organism evidence="1 2">
    <name type="scientific">Methylobrevis albus</name>
    <dbReference type="NCBI Taxonomy" id="2793297"/>
    <lineage>
        <taxon>Bacteria</taxon>
        <taxon>Pseudomonadati</taxon>
        <taxon>Pseudomonadota</taxon>
        <taxon>Alphaproteobacteria</taxon>
        <taxon>Hyphomicrobiales</taxon>
        <taxon>Pleomorphomonadaceae</taxon>
        <taxon>Methylobrevis</taxon>
    </lineage>
</organism>
<dbReference type="RefSeq" id="WP_197312188.1">
    <property type="nucleotide sequence ID" value="NZ_JADZLT010000052.1"/>
</dbReference>
<comment type="caution">
    <text evidence="1">The sequence shown here is derived from an EMBL/GenBank/DDBJ whole genome shotgun (WGS) entry which is preliminary data.</text>
</comment>
<dbReference type="Pfam" id="PF05521">
    <property type="entry name" value="Phage_HCP"/>
    <property type="match status" value="1"/>
</dbReference>
<name>A0A931MXI6_9HYPH</name>
<dbReference type="InterPro" id="IPR008767">
    <property type="entry name" value="Phage_SPP1_head-tail_adaptor"/>
</dbReference>
<evidence type="ECO:0000313" key="1">
    <source>
        <dbReference type="EMBL" id="MBH0239123.1"/>
    </source>
</evidence>
<reference evidence="1" key="1">
    <citation type="submission" date="2020-12" db="EMBL/GenBank/DDBJ databases">
        <title>Methylobrevis albus sp. nov., isolated from fresh water lack sediment.</title>
        <authorList>
            <person name="Zou Q."/>
        </authorList>
    </citation>
    <scope>NUCLEOTIDE SEQUENCE</scope>
    <source>
        <strain evidence="1">L22</strain>
    </source>
</reference>
<dbReference type="AlphaFoldDB" id="A0A931MXI6"/>
<dbReference type="EMBL" id="JADZLT010000052">
    <property type="protein sequence ID" value="MBH0239123.1"/>
    <property type="molecule type" value="Genomic_DNA"/>
</dbReference>
<dbReference type="InterPro" id="IPR038666">
    <property type="entry name" value="SSP1_head-tail_sf"/>
</dbReference>
<sequence length="104" mass="12056">MKAGTLDRRIVIQRLVTDSVTEYNEPITSWQEIATVWASYTQDSATERDDGRQRYTEVTSTFRIRWLGGITERDRIIYDGQTFGIASLKEIGRREGLEIVGRRE</sequence>
<gene>
    <name evidence="1" type="ORF">I5731_14940</name>
</gene>
<dbReference type="NCBIfam" id="TIGR01563">
    <property type="entry name" value="gp16_SPP1"/>
    <property type="match status" value="1"/>
</dbReference>